<organism evidence="1 2">
    <name type="scientific">Catharanthus roseus</name>
    <name type="common">Madagascar periwinkle</name>
    <name type="synonym">Vinca rosea</name>
    <dbReference type="NCBI Taxonomy" id="4058"/>
    <lineage>
        <taxon>Eukaryota</taxon>
        <taxon>Viridiplantae</taxon>
        <taxon>Streptophyta</taxon>
        <taxon>Embryophyta</taxon>
        <taxon>Tracheophyta</taxon>
        <taxon>Spermatophyta</taxon>
        <taxon>Magnoliopsida</taxon>
        <taxon>eudicotyledons</taxon>
        <taxon>Gunneridae</taxon>
        <taxon>Pentapetalae</taxon>
        <taxon>asterids</taxon>
        <taxon>lamiids</taxon>
        <taxon>Gentianales</taxon>
        <taxon>Apocynaceae</taxon>
        <taxon>Rauvolfioideae</taxon>
        <taxon>Vinceae</taxon>
        <taxon>Catharanthinae</taxon>
        <taxon>Catharanthus</taxon>
    </lineage>
</organism>
<evidence type="ECO:0000313" key="2">
    <source>
        <dbReference type="Proteomes" id="UP001060085"/>
    </source>
</evidence>
<proteinExistence type="predicted"/>
<gene>
    <name evidence="1" type="ORF">M9H77_09914</name>
</gene>
<sequence>MGSCVSMPNKTFKSKKKYLCKSKFRRKIKPSTSVAPIEQYTAAENGRYLSVTEFALLENKRHQPTTYRRSELSNMPLYCSQLQMDRCRVDMNGMCQDEAWFDSVSTLGSDSDEDFVSVHGEMFPSQANTSEDICRNQMIQLEKDSCFMENGHMSCRFMENGNTEKFLGKTEHGETYGHLHISLSSVNVDCPSSKKVDKIFSENEKIQDDHCGNFHAQIVAASMNQNATSSLSTSKRRKSTSTRVAVKRTSHEGNDMTEFCTSKRFLYHRKAGLTIPHSVLHGNSAQGCWCSLPSSTFNLRGENYFRDKKKHPAPNYSPYIPVGADLFACPRKIHHIAQQLDLPPIKSHDEFPSLLVVNIQLPTYPASIFPGDCDGEGMSLVLYFKISENFDKEISQQFQESIKKFVRDDLETVKSFAKESAVSYRERLKLLVGVVNPEELQLSSAEKKLLHAYNDKPVLSRPQHAFYKGANYFEIDLDVHRFSYISRKGLDAFRERLKHGVLNFGLAIQAQRPEELPEKVLCSIQLNKIDFVNHGQIPEFVILGS</sequence>
<keyword evidence="2" id="KW-1185">Reference proteome</keyword>
<accession>A0ACC0C1Z2</accession>
<dbReference type="Proteomes" id="UP001060085">
    <property type="component" value="Linkage Group LG02"/>
</dbReference>
<reference evidence="2" key="1">
    <citation type="journal article" date="2023" name="Nat. Plants">
        <title>Single-cell RNA sequencing provides a high-resolution roadmap for understanding the multicellular compartmentation of specialized metabolism.</title>
        <authorList>
            <person name="Sun S."/>
            <person name="Shen X."/>
            <person name="Li Y."/>
            <person name="Li Y."/>
            <person name="Wang S."/>
            <person name="Li R."/>
            <person name="Zhang H."/>
            <person name="Shen G."/>
            <person name="Guo B."/>
            <person name="Wei J."/>
            <person name="Xu J."/>
            <person name="St-Pierre B."/>
            <person name="Chen S."/>
            <person name="Sun C."/>
        </authorList>
    </citation>
    <scope>NUCLEOTIDE SEQUENCE [LARGE SCALE GENOMIC DNA]</scope>
</reference>
<name>A0ACC0C1Z2_CATRO</name>
<comment type="caution">
    <text evidence="1">The sequence shown here is derived from an EMBL/GenBank/DDBJ whole genome shotgun (WGS) entry which is preliminary data.</text>
</comment>
<evidence type="ECO:0000313" key="1">
    <source>
        <dbReference type="EMBL" id="KAI5678964.1"/>
    </source>
</evidence>
<dbReference type="EMBL" id="CM044702">
    <property type="protein sequence ID" value="KAI5678964.1"/>
    <property type="molecule type" value="Genomic_DNA"/>
</dbReference>
<protein>
    <submittedName>
        <fullName evidence="1">Uncharacterized protein</fullName>
    </submittedName>
</protein>